<evidence type="ECO:0000313" key="1">
    <source>
        <dbReference type="EMBL" id="DAD67826.1"/>
    </source>
</evidence>
<protein>
    <submittedName>
        <fullName evidence="1">Uncharacterized protein</fullName>
    </submittedName>
</protein>
<accession>A0A8S5LCZ3</accession>
<dbReference type="EMBL" id="BK014687">
    <property type="protein sequence ID" value="DAD67826.1"/>
    <property type="molecule type" value="Genomic_DNA"/>
</dbReference>
<organism evidence="1">
    <name type="scientific">Siphoviridae sp. ctMS01</name>
    <dbReference type="NCBI Taxonomy" id="2823574"/>
    <lineage>
        <taxon>Viruses</taxon>
        <taxon>Duplodnaviria</taxon>
        <taxon>Heunggongvirae</taxon>
        <taxon>Uroviricota</taxon>
        <taxon>Caudoviricetes</taxon>
    </lineage>
</organism>
<proteinExistence type="predicted"/>
<name>A0A8S5LCZ3_9CAUD</name>
<reference evidence="1" key="1">
    <citation type="journal article" date="2021" name="Proc. Natl. Acad. Sci. U.S.A.">
        <title>A Catalog of Tens of Thousands of Viruses from Human Metagenomes Reveals Hidden Associations with Chronic Diseases.</title>
        <authorList>
            <person name="Tisza M.J."/>
            <person name="Buck C.B."/>
        </authorList>
    </citation>
    <scope>NUCLEOTIDE SEQUENCE</scope>
    <source>
        <strain evidence="1">CtMS01</strain>
    </source>
</reference>
<sequence length="237" mass="27363">MPAQKKTTLGLNQWIGSEYPKRIDFVEDNKIINDELENRVKYTDLAEENKAGIITYAKIKEIAPKPDLSPYIPFSKGYKNTNNSDFVLRGNSTDCWAPRHLYMYLENGDYMGCFHVNGGRAYYKVPNRNGGNWCEIMDNFDMAARDNNIQHAHNRITDTWNRANDAWNKAHDAQVNRLHDVRMVGWVRDGINSKNERAGYVVVNVSRDYGSTQDHIRIDSRALQFLRNGTWFNVPIG</sequence>